<sequence>MTLHYRIAAATGVAISLSACSTNDKACEDILEVRHQQQVCSELSRVMNDSSHPQQALTARKRFEVECEQLRYYRDDFDTICKGNQKPIGEKKSDENNP</sequence>
<name>A0A3D8M8M8_9ALTE</name>
<organism evidence="1 2">
    <name type="scientific">Alteromonas aestuariivivens</name>
    <dbReference type="NCBI Taxonomy" id="1938339"/>
    <lineage>
        <taxon>Bacteria</taxon>
        <taxon>Pseudomonadati</taxon>
        <taxon>Pseudomonadota</taxon>
        <taxon>Gammaproteobacteria</taxon>
        <taxon>Alteromonadales</taxon>
        <taxon>Alteromonadaceae</taxon>
        <taxon>Alteromonas/Salinimonas group</taxon>
        <taxon>Alteromonas</taxon>
    </lineage>
</organism>
<dbReference type="RefSeq" id="WP_115592882.1">
    <property type="nucleotide sequence ID" value="NZ_QRHA01000005.1"/>
</dbReference>
<dbReference type="AlphaFoldDB" id="A0A3D8M8M8"/>
<dbReference type="OrthoDB" id="6333637at2"/>
<protein>
    <recommendedName>
        <fullName evidence="3">Lipoprotein</fullName>
    </recommendedName>
</protein>
<evidence type="ECO:0008006" key="3">
    <source>
        <dbReference type="Google" id="ProtNLM"/>
    </source>
</evidence>
<accession>A0A3D8M8M8</accession>
<reference evidence="2" key="1">
    <citation type="submission" date="2018-08" db="EMBL/GenBank/DDBJ databases">
        <authorList>
            <person name="Zhang J."/>
            <person name="Du Z.-J."/>
        </authorList>
    </citation>
    <scope>NUCLEOTIDE SEQUENCE [LARGE SCALE GENOMIC DNA]</scope>
    <source>
        <strain evidence="2">KCTC 52655</strain>
    </source>
</reference>
<dbReference type="PROSITE" id="PS51257">
    <property type="entry name" value="PROKAR_LIPOPROTEIN"/>
    <property type="match status" value="1"/>
</dbReference>
<dbReference type="Proteomes" id="UP000256561">
    <property type="component" value="Unassembled WGS sequence"/>
</dbReference>
<proteinExistence type="predicted"/>
<keyword evidence="2" id="KW-1185">Reference proteome</keyword>
<comment type="caution">
    <text evidence="1">The sequence shown here is derived from an EMBL/GenBank/DDBJ whole genome shotgun (WGS) entry which is preliminary data.</text>
</comment>
<evidence type="ECO:0000313" key="2">
    <source>
        <dbReference type="Proteomes" id="UP000256561"/>
    </source>
</evidence>
<dbReference type="EMBL" id="QRHA01000005">
    <property type="protein sequence ID" value="RDV26013.1"/>
    <property type="molecule type" value="Genomic_DNA"/>
</dbReference>
<gene>
    <name evidence="1" type="ORF">DXV75_07965</name>
</gene>
<evidence type="ECO:0000313" key="1">
    <source>
        <dbReference type="EMBL" id="RDV26013.1"/>
    </source>
</evidence>